<evidence type="ECO:0000313" key="2">
    <source>
        <dbReference type="EMBL" id="GAA5339644.1"/>
    </source>
</evidence>
<reference evidence="2 3" key="1">
    <citation type="submission" date="2024-02" db="EMBL/GenBank/DDBJ databases">
        <title>Characterization of antibiotic resistant novel bacterial strains and their environmental applications.</title>
        <authorList>
            <person name="Manzoor S."/>
            <person name="Abbas S."/>
            <person name="Arshad M."/>
            <person name="Li W.J."/>
            <person name="Ahmed I."/>
        </authorList>
    </citation>
    <scope>NUCLEOTIDE SEQUENCE [LARGE SCALE GENOMIC DNA]</scope>
    <source>
        <strain evidence="2 3">KACC 15558</strain>
    </source>
</reference>
<organism evidence="2 3">
    <name type="scientific">Brevibacterium ammoniilyticum</name>
    <dbReference type="NCBI Taxonomy" id="1046555"/>
    <lineage>
        <taxon>Bacteria</taxon>
        <taxon>Bacillati</taxon>
        <taxon>Actinomycetota</taxon>
        <taxon>Actinomycetes</taxon>
        <taxon>Micrococcales</taxon>
        <taxon>Brevibacteriaceae</taxon>
        <taxon>Brevibacterium</taxon>
    </lineage>
</organism>
<dbReference type="Pfam" id="PF21805">
    <property type="entry name" value="Imm5_like"/>
    <property type="match status" value="1"/>
</dbReference>
<evidence type="ECO:0000259" key="1">
    <source>
        <dbReference type="Pfam" id="PF21805"/>
    </source>
</evidence>
<dbReference type="InterPro" id="IPR048667">
    <property type="entry name" value="Imm5-like"/>
</dbReference>
<protein>
    <recommendedName>
        <fullName evidence="1">Imm-5-like domain-containing protein</fullName>
    </recommendedName>
</protein>
<comment type="caution">
    <text evidence="2">The sequence shown here is derived from an EMBL/GenBank/DDBJ whole genome shotgun (WGS) entry which is preliminary data.</text>
</comment>
<proteinExistence type="predicted"/>
<dbReference type="EMBL" id="BAABNP010000002">
    <property type="protein sequence ID" value="GAA5339644.1"/>
    <property type="molecule type" value="Genomic_DNA"/>
</dbReference>
<name>A0ABP9TXW0_9MICO</name>
<keyword evidence="3" id="KW-1185">Reference proteome</keyword>
<accession>A0ABP9TXW0</accession>
<evidence type="ECO:0000313" key="3">
    <source>
        <dbReference type="Proteomes" id="UP001498935"/>
    </source>
</evidence>
<gene>
    <name evidence="2" type="ORF">KACC15558_06840</name>
</gene>
<feature type="domain" description="Imm-5-like" evidence="1">
    <location>
        <begin position="19"/>
        <end position="146"/>
    </location>
</feature>
<sequence>MILSPDRDPRLITIRRGGTLTDDHHQLLALWAADCAEHVLSLFAAVAPDDPRPSEAIAAARKWADGQMPMMTARAAGGHAMGAARPLTGAARFAAYAAGQAACVGHVAEHDLGAAAYAIKAVAAAHPNDPDAAAAERDRQRERLPKAVRELVLDDQARRNSICWNVFTD</sequence>
<dbReference type="RefSeq" id="WP_342037202.1">
    <property type="nucleotide sequence ID" value="NZ_BAABBK010000002.1"/>
</dbReference>
<dbReference type="Proteomes" id="UP001498935">
    <property type="component" value="Unassembled WGS sequence"/>
</dbReference>